<dbReference type="InterPro" id="IPR039470">
    <property type="entry name" value="Nuc_deoxyri_tr2"/>
</dbReference>
<dbReference type="EMBL" id="ML143400">
    <property type="protein sequence ID" value="TBU31267.1"/>
    <property type="molecule type" value="Genomic_DNA"/>
</dbReference>
<dbReference type="AlphaFoldDB" id="A0A4Q9MV59"/>
<dbReference type="Proteomes" id="UP000292957">
    <property type="component" value="Unassembled WGS sequence"/>
</dbReference>
<proteinExistence type="predicted"/>
<accession>A0A4Q9MV59</accession>
<reference evidence="1" key="1">
    <citation type="submission" date="2019-01" db="EMBL/GenBank/DDBJ databases">
        <title>Draft genome sequences of three monokaryotic isolates of the white-rot basidiomycete fungus Dichomitus squalens.</title>
        <authorList>
            <consortium name="DOE Joint Genome Institute"/>
            <person name="Lopez S.C."/>
            <person name="Andreopoulos B."/>
            <person name="Pangilinan J."/>
            <person name="Lipzen A."/>
            <person name="Riley R."/>
            <person name="Ahrendt S."/>
            <person name="Ng V."/>
            <person name="Barry K."/>
            <person name="Daum C."/>
            <person name="Grigoriev I.V."/>
            <person name="Hilden K.S."/>
            <person name="Makela M.R."/>
            <person name="de Vries R.P."/>
        </authorList>
    </citation>
    <scope>NUCLEOTIDE SEQUENCE [LARGE SCALE GENOMIC DNA]</scope>
    <source>
        <strain evidence="1">OM18370.1</strain>
    </source>
</reference>
<protein>
    <submittedName>
        <fullName evidence="1">Uncharacterized protein</fullName>
    </submittedName>
</protein>
<sequence>MSPNAHYAKSGRSGMFDASRELRPRLVRSLAKKIVRPLTEVRALLKTLVRRACPCISTSCPKPSHRNSVPFSLREALVYVAPAPIEKLRGRSVFLAGSIEQGKAVPWQADMIHQLSHIECTIFNPRRDDWDPNWEQRKSNPLFKEQVDWELDCQERADVIAMNFDPKTTSPITLLELGLFADARAAEGTKLVVCCPDGYFRKGNVEIVCDRYGIEMVESFEMLVKRVQERLAEVADVTGEIKEQGLESPKDMLPTA</sequence>
<organism evidence="1">
    <name type="scientific">Dichomitus squalens</name>
    <dbReference type="NCBI Taxonomy" id="114155"/>
    <lineage>
        <taxon>Eukaryota</taxon>
        <taxon>Fungi</taxon>
        <taxon>Dikarya</taxon>
        <taxon>Basidiomycota</taxon>
        <taxon>Agaricomycotina</taxon>
        <taxon>Agaricomycetes</taxon>
        <taxon>Polyporales</taxon>
        <taxon>Polyporaceae</taxon>
        <taxon>Dichomitus</taxon>
    </lineage>
</organism>
<evidence type="ECO:0000313" key="1">
    <source>
        <dbReference type="EMBL" id="TBU31267.1"/>
    </source>
</evidence>
<dbReference type="Gene3D" id="3.40.50.450">
    <property type="match status" value="1"/>
</dbReference>
<name>A0A4Q9MV59_9APHY</name>
<dbReference type="OrthoDB" id="2893324at2759"/>
<gene>
    <name evidence="1" type="ORF">BD311DRAFT_752931</name>
</gene>
<dbReference type="Pfam" id="PF15891">
    <property type="entry name" value="Nuc_deoxyri_tr2"/>
    <property type="match status" value="1"/>
</dbReference>